<dbReference type="PANTHER" id="PTHR10151">
    <property type="entry name" value="ECTONUCLEOTIDE PYROPHOSPHATASE/PHOSPHODIESTERASE"/>
    <property type="match status" value="1"/>
</dbReference>
<dbReference type="Gene3D" id="3.40.720.10">
    <property type="entry name" value="Alkaline Phosphatase, subunit A"/>
    <property type="match status" value="1"/>
</dbReference>
<evidence type="ECO:0000313" key="2">
    <source>
        <dbReference type="Proteomes" id="UP001500839"/>
    </source>
</evidence>
<dbReference type="InterPro" id="IPR017850">
    <property type="entry name" value="Alkaline_phosphatase_core_sf"/>
</dbReference>
<keyword evidence="2" id="KW-1185">Reference proteome</keyword>
<dbReference type="RefSeq" id="WP_200170719.1">
    <property type="nucleotide sequence ID" value="NZ_BAABKQ010000001.1"/>
</dbReference>
<dbReference type="PANTHER" id="PTHR10151:SF120">
    <property type="entry name" value="BIS(5'-ADENOSYL)-TRIPHOSPHATASE"/>
    <property type="match status" value="1"/>
</dbReference>
<reference evidence="2" key="1">
    <citation type="journal article" date="2019" name="Int. J. Syst. Evol. Microbiol.">
        <title>The Global Catalogue of Microorganisms (GCM) 10K type strain sequencing project: providing services to taxonomists for standard genome sequencing and annotation.</title>
        <authorList>
            <consortium name="The Broad Institute Genomics Platform"/>
            <consortium name="The Broad Institute Genome Sequencing Center for Infectious Disease"/>
            <person name="Wu L."/>
            <person name="Ma J."/>
        </authorList>
    </citation>
    <scope>NUCLEOTIDE SEQUENCE [LARGE SCALE GENOMIC DNA]</scope>
    <source>
        <strain evidence="2">JCM 18542</strain>
    </source>
</reference>
<organism evidence="1 2">
    <name type="scientific">Tomitella cavernea</name>
    <dbReference type="NCBI Taxonomy" id="1387982"/>
    <lineage>
        <taxon>Bacteria</taxon>
        <taxon>Bacillati</taxon>
        <taxon>Actinomycetota</taxon>
        <taxon>Actinomycetes</taxon>
        <taxon>Mycobacteriales</taxon>
        <taxon>Tomitella</taxon>
    </lineage>
</organism>
<evidence type="ECO:0000313" key="1">
    <source>
        <dbReference type="EMBL" id="GAA4809816.1"/>
    </source>
</evidence>
<dbReference type="SUPFAM" id="SSF53649">
    <property type="entry name" value="Alkaline phosphatase-like"/>
    <property type="match status" value="1"/>
</dbReference>
<proteinExistence type="predicted"/>
<comment type="caution">
    <text evidence="1">The sequence shown here is derived from an EMBL/GenBank/DDBJ whole genome shotgun (WGS) entry which is preliminary data.</text>
</comment>
<dbReference type="EMBL" id="BAABKQ010000001">
    <property type="protein sequence ID" value="GAA4809816.1"/>
    <property type="molecule type" value="Genomic_DNA"/>
</dbReference>
<sequence>MATVTSSSRQHDPSVPVPAYGSGTIADLVPSALAVLGIPGEADRLDLHALLGAAPARRLCILLVDGLGARQLADCADAAPLLTSRVAPATAESMRVIGTGFPSTTAVSLSSLGTGVPPGEHGLVGYLMAVPGFDRAMNPLRWRLHGEGDHVDLLAELPPEQFQPRPTAFERAADAGVAVTRVAPGYQAASGLTRASLRGGRFDAAFSLGDLAARSVAALATSDRALVYTYHGDLDLTGHVRGPDSDSWRDELAQVDLLAATIVRDLPEDAALIVTADHGMLGIDDPLDLDDRDGVAADSDLLDGVRLIGGEPRDRHVYTREGAAADVRSRWAETLAARADGRPAQQFTVVERDDAIARGWFGPVVTDDARRRIGDVLAVATGTSALIRRSREPLQSRLIGHHGALTPVEREIPLLGFR</sequence>
<dbReference type="Pfam" id="PF01663">
    <property type="entry name" value="Phosphodiest"/>
    <property type="match status" value="1"/>
</dbReference>
<gene>
    <name evidence="1" type="ORF">GCM10023353_12380</name>
</gene>
<dbReference type="Proteomes" id="UP001500839">
    <property type="component" value="Unassembled WGS sequence"/>
</dbReference>
<protein>
    <submittedName>
        <fullName evidence="1">Alkaline phosphatase family protein</fullName>
    </submittedName>
</protein>
<dbReference type="InterPro" id="IPR002591">
    <property type="entry name" value="Phosphodiest/P_Trfase"/>
</dbReference>
<accession>A0ABP9CKX3</accession>
<name>A0ABP9CKX3_9ACTN</name>